<protein>
    <submittedName>
        <fullName evidence="1">Uncharacterized protein</fullName>
    </submittedName>
</protein>
<evidence type="ECO:0000313" key="2">
    <source>
        <dbReference type="Proteomes" id="UP001054945"/>
    </source>
</evidence>
<dbReference type="AlphaFoldDB" id="A0AAV4UXI7"/>
<name>A0AAV4UXI7_CAEEX</name>
<reference evidence="1 2" key="1">
    <citation type="submission" date="2021-06" db="EMBL/GenBank/DDBJ databases">
        <title>Caerostris extrusa draft genome.</title>
        <authorList>
            <person name="Kono N."/>
            <person name="Arakawa K."/>
        </authorList>
    </citation>
    <scope>NUCLEOTIDE SEQUENCE [LARGE SCALE GENOMIC DNA]</scope>
</reference>
<keyword evidence="2" id="KW-1185">Reference proteome</keyword>
<dbReference type="EMBL" id="BPLR01013612">
    <property type="protein sequence ID" value="GIY62358.1"/>
    <property type="molecule type" value="Genomic_DNA"/>
</dbReference>
<evidence type="ECO:0000313" key="1">
    <source>
        <dbReference type="EMBL" id="GIY62358.1"/>
    </source>
</evidence>
<accession>A0AAV4UXI7</accession>
<sequence length="80" mass="8600">MFPGKRIKERGKLGTFIRDNPLSKIKSSAGLGIRSTPSLGCICRRRHSMRAIGSPIICDLISSALNSDSPRISASNGSKE</sequence>
<comment type="caution">
    <text evidence="1">The sequence shown here is derived from an EMBL/GenBank/DDBJ whole genome shotgun (WGS) entry which is preliminary data.</text>
</comment>
<proteinExistence type="predicted"/>
<dbReference type="Proteomes" id="UP001054945">
    <property type="component" value="Unassembled WGS sequence"/>
</dbReference>
<organism evidence="1 2">
    <name type="scientific">Caerostris extrusa</name>
    <name type="common">Bark spider</name>
    <name type="synonym">Caerostris bankana</name>
    <dbReference type="NCBI Taxonomy" id="172846"/>
    <lineage>
        <taxon>Eukaryota</taxon>
        <taxon>Metazoa</taxon>
        <taxon>Ecdysozoa</taxon>
        <taxon>Arthropoda</taxon>
        <taxon>Chelicerata</taxon>
        <taxon>Arachnida</taxon>
        <taxon>Araneae</taxon>
        <taxon>Araneomorphae</taxon>
        <taxon>Entelegynae</taxon>
        <taxon>Araneoidea</taxon>
        <taxon>Araneidae</taxon>
        <taxon>Caerostris</taxon>
    </lineage>
</organism>
<gene>
    <name evidence="1" type="ORF">CEXT_708081</name>
</gene>